<dbReference type="OrthoDB" id="5986443at2759"/>
<keyword evidence="2" id="KW-1185">Reference proteome</keyword>
<reference evidence="1" key="1">
    <citation type="submission" date="2020-04" db="EMBL/GenBank/DDBJ databases">
        <authorList>
            <person name="Alioto T."/>
            <person name="Alioto T."/>
            <person name="Gomez Garrido J."/>
        </authorList>
    </citation>
    <scope>NUCLEOTIDE SEQUENCE</scope>
    <source>
        <strain evidence="1">A484AB</strain>
    </source>
</reference>
<dbReference type="AlphaFoldDB" id="A0A6S7I427"/>
<proteinExistence type="predicted"/>
<gene>
    <name evidence="1" type="ORF">PACLA_8A016043</name>
</gene>
<dbReference type="Proteomes" id="UP001152795">
    <property type="component" value="Unassembled WGS sequence"/>
</dbReference>
<sequence>MESLDDDEKEGIELAVFNMMDSFPDDEFLDYLERPEIEAIGESYKMFIQESSVKSKTFIFGAYIVSELSTNFAVQCQSDHGFPAISCDQTIEQTINCDSKTKGGLIGFSLNHAAIHRWLLAQSERAAITNKCKDMASADAINQGYHFIPLCQCILPISRKDLDRTKCTCYEKSVNDVMSTVSNMIDPFTEQAGLVSLASGIVLDDAIADRLLESETRGEEQFVEFARENLLSESPDVFVKLPRNMVTTFSLSK</sequence>
<comment type="caution">
    <text evidence="1">The sequence shown here is derived from an EMBL/GenBank/DDBJ whole genome shotgun (WGS) entry which is preliminary data.</text>
</comment>
<dbReference type="PANTHER" id="PTHR47018:SF3">
    <property type="entry name" value="MYCBP-ASSOCIATED PROTEIN"/>
    <property type="match status" value="1"/>
</dbReference>
<dbReference type="EMBL" id="CACRXK020004013">
    <property type="protein sequence ID" value="CAB4001142.1"/>
    <property type="molecule type" value="Genomic_DNA"/>
</dbReference>
<name>A0A6S7I427_PARCT</name>
<protein>
    <submittedName>
        <fullName evidence="1">Uncharacterized protein</fullName>
    </submittedName>
</protein>
<evidence type="ECO:0000313" key="1">
    <source>
        <dbReference type="EMBL" id="CAB4001142.1"/>
    </source>
</evidence>
<dbReference type="PANTHER" id="PTHR47018">
    <property type="entry name" value="CXC DOMAIN-CONTAINING PROTEIN-RELATED"/>
    <property type="match status" value="1"/>
</dbReference>
<organism evidence="1 2">
    <name type="scientific">Paramuricea clavata</name>
    <name type="common">Red gorgonian</name>
    <name type="synonym">Violescent sea-whip</name>
    <dbReference type="NCBI Taxonomy" id="317549"/>
    <lineage>
        <taxon>Eukaryota</taxon>
        <taxon>Metazoa</taxon>
        <taxon>Cnidaria</taxon>
        <taxon>Anthozoa</taxon>
        <taxon>Octocorallia</taxon>
        <taxon>Malacalcyonacea</taxon>
        <taxon>Plexauridae</taxon>
        <taxon>Paramuricea</taxon>
    </lineage>
</organism>
<evidence type="ECO:0000313" key="2">
    <source>
        <dbReference type="Proteomes" id="UP001152795"/>
    </source>
</evidence>
<accession>A0A6S7I427</accession>